<organism evidence="5 6">
    <name type="scientific">Vitis vinifera</name>
    <name type="common">Grape</name>
    <dbReference type="NCBI Taxonomy" id="29760"/>
    <lineage>
        <taxon>Eukaryota</taxon>
        <taxon>Viridiplantae</taxon>
        <taxon>Streptophyta</taxon>
        <taxon>Embryophyta</taxon>
        <taxon>Tracheophyta</taxon>
        <taxon>Spermatophyta</taxon>
        <taxon>Magnoliopsida</taxon>
        <taxon>eudicotyledons</taxon>
        <taxon>Gunneridae</taxon>
        <taxon>Pentapetalae</taxon>
        <taxon>rosids</taxon>
        <taxon>Vitales</taxon>
        <taxon>Vitaceae</taxon>
        <taxon>Viteae</taxon>
        <taxon>Vitis</taxon>
    </lineage>
</organism>
<evidence type="ECO:0000256" key="1">
    <source>
        <dbReference type="PROSITE-ProRule" id="PRU00023"/>
    </source>
</evidence>
<dbReference type="SUPFAM" id="SSF48403">
    <property type="entry name" value="Ankyrin repeat"/>
    <property type="match status" value="2"/>
</dbReference>
<dbReference type="PROSITE" id="PS50088">
    <property type="entry name" value="ANK_REPEAT"/>
    <property type="match status" value="1"/>
</dbReference>
<name>A0ABY9C534_VITVI</name>
<dbReference type="Pfam" id="PF12796">
    <property type="entry name" value="Ank_2"/>
    <property type="match status" value="1"/>
</dbReference>
<feature type="compositionally biased region" description="Low complexity" evidence="2">
    <location>
        <begin position="107"/>
        <end position="121"/>
    </location>
</feature>
<dbReference type="Pfam" id="PF13962">
    <property type="entry name" value="PGG"/>
    <property type="match status" value="1"/>
</dbReference>
<evidence type="ECO:0000259" key="4">
    <source>
        <dbReference type="Pfam" id="PF13962"/>
    </source>
</evidence>
<accession>A0ABY9C534</accession>
<feature type="region of interest" description="Disordered" evidence="2">
    <location>
        <begin position="380"/>
        <end position="413"/>
    </location>
</feature>
<feature type="region of interest" description="Disordered" evidence="2">
    <location>
        <begin position="74"/>
        <end position="144"/>
    </location>
</feature>
<keyword evidence="1" id="KW-0040">ANK repeat</keyword>
<dbReference type="Pfam" id="PF00023">
    <property type="entry name" value="Ank"/>
    <property type="match status" value="2"/>
</dbReference>
<reference evidence="5 6" key="1">
    <citation type="journal article" date="2023" name="Hortic Res">
        <title>The complete reference genome for grapevine (Vitis vinifera L.) genetics and breeding.</title>
        <authorList>
            <person name="Shi X."/>
            <person name="Cao S."/>
            <person name="Wang X."/>
            <person name="Huang S."/>
            <person name="Wang Y."/>
            <person name="Liu Z."/>
            <person name="Liu W."/>
            <person name="Leng X."/>
            <person name="Peng Y."/>
            <person name="Wang N."/>
            <person name="Wang Y."/>
            <person name="Ma Z."/>
            <person name="Xu X."/>
            <person name="Zhang F."/>
            <person name="Xue H."/>
            <person name="Zhong H."/>
            <person name="Wang Y."/>
            <person name="Zhang K."/>
            <person name="Velt A."/>
            <person name="Avia K."/>
            <person name="Holtgrawe D."/>
            <person name="Grimplet J."/>
            <person name="Matus J.T."/>
            <person name="Ware D."/>
            <person name="Wu X."/>
            <person name="Wang H."/>
            <person name="Liu C."/>
            <person name="Fang Y."/>
            <person name="Rustenholz C."/>
            <person name="Cheng Z."/>
            <person name="Xiao H."/>
            <person name="Zhou Y."/>
        </authorList>
    </citation>
    <scope>NUCLEOTIDE SEQUENCE [LARGE SCALE GENOMIC DNA]</scope>
    <source>
        <strain evidence="6">cv. Pinot noir / PN40024</strain>
        <tissue evidence="5">Leaf</tissue>
    </source>
</reference>
<dbReference type="InterPro" id="IPR026961">
    <property type="entry name" value="PGG_dom"/>
</dbReference>
<evidence type="ECO:0000313" key="6">
    <source>
        <dbReference type="Proteomes" id="UP001227230"/>
    </source>
</evidence>
<dbReference type="Gene3D" id="1.25.40.20">
    <property type="entry name" value="Ankyrin repeat-containing domain"/>
    <property type="match status" value="3"/>
</dbReference>
<feature type="region of interest" description="Disordered" evidence="2">
    <location>
        <begin position="423"/>
        <end position="442"/>
    </location>
</feature>
<gene>
    <name evidence="5" type="ORF">VitviT2T_009268</name>
</gene>
<evidence type="ECO:0000256" key="2">
    <source>
        <dbReference type="SAM" id="MobiDB-lite"/>
    </source>
</evidence>
<keyword evidence="3" id="KW-0812">Transmembrane</keyword>
<sequence>MEAEKNPQQEPKNLYEWAKQGKWNEVVESYKINPNTHKVKITRSGDTALHIAVLNGEENIVEELVKLIDKAAAKEPEKGNDSAAKEQESTSELKDQGSALESKEQASESAAKAEASASSAKEQAKGNDSAETPEGHPLKIANERGDTPLHLAASIGNFRMCHCIAQKHKDLVGARNKLAETPLFLAALHGKKDAFLCLHKICGPDEGSKYCRKNDGETILHCAIAGEYFDLAYQIIDKYGTLVDSVNEEGLTPLHLLASKPAVFRSGSHLGFFHNIIYHCIYVKKLGKEELPPLGNATSNDKRVDGKCPMNYQPCMNFRNVLIGTWNVLTQSGKRVNSEGGQTTSQNQDISDENLKEQTNNCLKGLWSIISKIAATCTKNSRKSDPEDPAEGHASACRSQATCRKNSQNSDNQVKPYKHALENPEEGNASASPNQGNEAAEEDQLCPPNYYTCFEFVKFIYRAMMVVLGIGARDVQKIRVMKEKHIWSAQIMKELLHCASPYEYDYSAGSQPELQNKTNKEDLTAALIEENEQKGQKDQKMDGGKRLTFNMKDKGYVFDVDFSKGEVTLGPVEGNKQKDKKETPILIAAKNGITEMVMEILDCSPVAIHDKTSANKNIVMVAVENRQPNVYNLLLEKRILIETLFNAVDDEGNSALHLVAMATHHQPWLIPGAALQMQWEIKWYKYVEDSMPMHFSMRYNKANKTARQIFTEKHEELVKNGSAWLNTTSNSCSVVAALIATVAFATSATVPGGINEGNGTPTLERKPAFNVFSISSLIALCFSVNSLVMFLAILTSRHQERDFGRNLPNKMLFGLSSLFISIGAMLVSFCAGHFFLLKDELKYAAFPIYAVTCLPVAFFAVMQLPLYLDLMWATFRKVPKRSSTAVS</sequence>
<evidence type="ECO:0000256" key="3">
    <source>
        <dbReference type="SAM" id="Phobius"/>
    </source>
</evidence>
<dbReference type="EMBL" id="CP126654">
    <property type="protein sequence ID" value="WJZ90096.1"/>
    <property type="molecule type" value="Genomic_DNA"/>
</dbReference>
<feature type="transmembrane region" description="Helical" evidence="3">
    <location>
        <begin position="774"/>
        <end position="794"/>
    </location>
</feature>
<feature type="compositionally biased region" description="Polar residues" evidence="2">
    <location>
        <begin position="397"/>
        <end position="413"/>
    </location>
</feature>
<keyword evidence="3" id="KW-1133">Transmembrane helix</keyword>
<dbReference type="InterPro" id="IPR002110">
    <property type="entry name" value="Ankyrin_rpt"/>
</dbReference>
<dbReference type="Proteomes" id="UP001227230">
    <property type="component" value="Chromosome 7"/>
</dbReference>
<proteinExistence type="predicted"/>
<feature type="domain" description="PGG" evidence="4">
    <location>
        <begin position="723"/>
        <end position="835"/>
    </location>
</feature>
<keyword evidence="3" id="KW-0472">Membrane</keyword>
<feature type="repeat" description="ANK" evidence="1">
    <location>
        <begin position="44"/>
        <end position="66"/>
    </location>
</feature>
<feature type="compositionally biased region" description="Basic and acidic residues" evidence="2">
    <location>
        <begin position="74"/>
        <end position="106"/>
    </location>
</feature>
<feature type="transmembrane region" description="Helical" evidence="3">
    <location>
        <begin position="848"/>
        <end position="868"/>
    </location>
</feature>
<keyword evidence="6" id="KW-1185">Reference proteome</keyword>
<protein>
    <recommendedName>
        <fullName evidence="4">PGG domain-containing protein</fullName>
    </recommendedName>
</protein>
<dbReference type="PROSITE" id="PS50297">
    <property type="entry name" value="ANK_REP_REGION"/>
    <property type="match status" value="1"/>
</dbReference>
<feature type="transmembrane region" description="Helical" evidence="3">
    <location>
        <begin position="815"/>
        <end position="836"/>
    </location>
</feature>
<dbReference type="InterPro" id="IPR036770">
    <property type="entry name" value="Ankyrin_rpt-contain_sf"/>
</dbReference>
<dbReference type="PANTHER" id="PTHR24177:SF103">
    <property type="entry name" value="PGG DOMAIN-CONTAINING PROTEIN"/>
    <property type="match status" value="1"/>
</dbReference>
<dbReference type="SMART" id="SM00248">
    <property type="entry name" value="ANK"/>
    <property type="match status" value="7"/>
</dbReference>
<feature type="compositionally biased region" description="Basic and acidic residues" evidence="2">
    <location>
        <begin position="133"/>
        <end position="144"/>
    </location>
</feature>
<dbReference type="PANTHER" id="PTHR24177">
    <property type="entry name" value="CASKIN"/>
    <property type="match status" value="1"/>
</dbReference>
<evidence type="ECO:0000313" key="5">
    <source>
        <dbReference type="EMBL" id="WJZ90096.1"/>
    </source>
</evidence>